<dbReference type="EMBL" id="SDMP01000002">
    <property type="protein sequence ID" value="RYR72435.1"/>
    <property type="molecule type" value="Genomic_DNA"/>
</dbReference>
<evidence type="ECO:0000313" key="3">
    <source>
        <dbReference type="Proteomes" id="UP000289738"/>
    </source>
</evidence>
<protein>
    <submittedName>
        <fullName evidence="2">Uncharacterized protein</fullName>
    </submittedName>
</protein>
<organism evidence="2 3">
    <name type="scientific">Arachis hypogaea</name>
    <name type="common">Peanut</name>
    <dbReference type="NCBI Taxonomy" id="3818"/>
    <lineage>
        <taxon>Eukaryota</taxon>
        <taxon>Viridiplantae</taxon>
        <taxon>Streptophyta</taxon>
        <taxon>Embryophyta</taxon>
        <taxon>Tracheophyta</taxon>
        <taxon>Spermatophyta</taxon>
        <taxon>Magnoliopsida</taxon>
        <taxon>eudicotyledons</taxon>
        <taxon>Gunneridae</taxon>
        <taxon>Pentapetalae</taxon>
        <taxon>rosids</taxon>
        <taxon>fabids</taxon>
        <taxon>Fabales</taxon>
        <taxon>Fabaceae</taxon>
        <taxon>Papilionoideae</taxon>
        <taxon>50 kb inversion clade</taxon>
        <taxon>dalbergioids sensu lato</taxon>
        <taxon>Dalbergieae</taxon>
        <taxon>Pterocarpus clade</taxon>
        <taxon>Arachis</taxon>
    </lineage>
</organism>
<sequence length="83" mass="9143">MSVCHQQSRCQWRASGPGIPLSEPPVYTALAQKAMSKYFRKLLDAIMGQIQATRKAMGEKDPVAPGTTKGETPRLKITDQALR</sequence>
<dbReference type="Gramene" id="arahy.Tifrunner.gnm2.ann2.Ah02g300500.1">
    <property type="protein sequence ID" value="arahy.Tifrunner.gnm2.ann2.Ah02g300500.1-CDS-1"/>
    <property type="gene ID" value="arahy.Tifrunner.gnm2.ann2.Ah02g300500"/>
</dbReference>
<comment type="caution">
    <text evidence="2">The sequence shown here is derived from an EMBL/GenBank/DDBJ whole genome shotgun (WGS) entry which is preliminary data.</text>
</comment>
<reference evidence="2 3" key="1">
    <citation type="submission" date="2019-01" db="EMBL/GenBank/DDBJ databases">
        <title>Sequencing of cultivated peanut Arachis hypogaea provides insights into genome evolution and oil improvement.</title>
        <authorList>
            <person name="Chen X."/>
        </authorList>
    </citation>
    <scope>NUCLEOTIDE SEQUENCE [LARGE SCALE GENOMIC DNA]</scope>
    <source>
        <strain evidence="3">cv. Fuhuasheng</strain>
        <tissue evidence="2">Leaves</tissue>
    </source>
</reference>
<proteinExistence type="predicted"/>
<evidence type="ECO:0000256" key="1">
    <source>
        <dbReference type="SAM" id="MobiDB-lite"/>
    </source>
</evidence>
<accession>A0A445EB16</accession>
<dbReference type="AlphaFoldDB" id="A0A445EB16"/>
<evidence type="ECO:0000313" key="2">
    <source>
        <dbReference type="EMBL" id="RYR72435.1"/>
    </source>
</evidence>
<gene>
    <name evidence="2" type="ORF">Ahy_A02g006654</name>
</gene>
<name>A0A445EB16_ARAHY</name>
<feature type="compositionally biased region" description="Basic and acidic residues" evidence="1">
    <location>
        <begin position="71"/>
        <end position="83"/>
    </location>
</feature>
<dbReference type="STRING" id="3818.A0A445EB16"/>
<keyword evidence="3" id="KW-1185">Reference proteome</keyword>
<dbReference type="Proteomes" id="UP000289738">
    <property type="component" value="Chromosome A02"/>
</dbReference>
<feature type="region of interest" description="Disordered" evidence="1">
    <location>
        <begin position="54"/>
        <end position="83"/>
    </location>
</feature>